<dbReference type="Gene3D" id="1.10.357.10">
    <property type="entry name" value="Tetracycline Repressor, domain 2"/>
    <property type="match status" value="1"/>
</dbReference>
<evidence type="ECO:0000313" key="3">
    <source>
        <dbReference type="EMBL" id="SFK63364.1"/>
    </source>
</evidence>
<dbReference type="GO" id="GO:0003677">
    <property type="term" value="F:DNA binding"/>
    <property type="evidence" value="ECO:0007669"/>
    <property type="project" value="UniProtKB-KW"/>
</dbReference>
<dbReference type="SUPFAM" id="SSF46689">
    <property type="entry name" value="Homeodomain-like"/>
    <property type="match status" value="1"/>
</dbReference>
<keyword evidence="2" id="KW-0804">Transcription</keyword>
<gene>
    <name evidence="3" type="ORF">SAMN04488518_107113</name>
</gene>
<proteinExistence type="predicted"/>
<keyword evidence="1" id="KW-0805">Transcription regulation</keyword>
<dbReference type="InterPro" id="IPR036271">
    <property type="entry name" value="Tet_transcr_reg_TetR-rel_C_sf"/>
</dbReference>
<reference evidence="3 4" key="1">
    <citation type="submission" date="2016-10" db="EMBL/GenBank/DDBJ databases">
        <authorList>
            <person name="Varghese N."/>
            <person name="Submissions S."/>
        </authorList>
    </citation>
    <scope>NUCLEOTIDE SEQUENCE [LARGE SCALE GENOMIC DNA]</scope>
    <source>
        <strain evidence="3 4">DSM 16392</strain>
    </source>
</reference>
<organism evidence="3 4">
    <name type="scientific">Pseudovibrio ascidiaceicola</name>
    <dbReference type="NCBI Taxonomy" id="285279"/>
    <lineage>
        <taxon>Bacteria</taxon>
        <taxon>Pseudomonadati</taxon>
        <taxon>Pseudomonadota</taxon>
        <taxon>Alphaproteobacteria</taxon>
        <taxon>Hyphomicrobiales</taxon>
        <taxon>Stappiaceae</taxon>
        <taxon>Pseudovibrio</taxon>
    </lineage>
</organism>
<comment type="caution">
    <text evidence="3">The sequence shown here is derived from an EMBL/GenBank/DDBJ whole genome shotgun (WGS) entry which is preliminary data.</text>
</comment>
<dbReference type="InterPro" id="IPR009057">
    <property type="entry name" value="Homeodomain-like_sf"/>
</dbReference>
<keyword evidence="4" id="KW-1185">Reference proteome</keyword>
<dbReference type="EMBL" id="FOSK01000007">
    <property type="protein sequence ID" value="SFK63364.1"/>
    <property type="molecule type" value="Genomic_DNA"/>
</dbReference>
<evidence type="ECO:0000256" key="1">
    <source>
        <dbReference type="ARBA" id="ARBA00023015"/>
    </source>
</evidence>
<dbReference type="SUPFAM" id="SSF48498">
    <property type="entry name" value="Tetracyclin repressor-like, C-terminal domain"/>
    <property type="match status" value="1"/>
</dbReference>
<keyword evidence="3" id="KW-0238">DNA-binding</keyword>
<dbReference type="RefSeq" id="WP_093520447.1">
    <property type="nucleotide sequence ID" value="NZ_FOSK01000007.1"/>
</dbReference>
<dbReference type="PANTHER" id="PTHR47506">
    <property type="entry name" value="TRANSCRIPTIONAL REGULATORY PROTEIN"/>
    <property type="match status" value="1"/>
</dbReference>
<sequence>MQIETVKTNRPTPISLTKTFEASIHEFSNFGVEATSLAQISTATGVPTERLSKTFHDTANLFSNVVKWYLTRYEHQILSGFAMHSNPVEAIRIALYECIELFCEDDCPHGSLLSVELMEISDTDGVIAKEMAHLKQQVHGRIFQKLENCKQRFTSGFNPNELAEFYTEVMAILIKQACDGVDRTALYNLADASLERLENQPVIH</sequence>
<protein>
    <submittedName>
        <fullName evidence="3">DNA-binding transcriptional regulator, AcrR family</fullName>
    </submittedName>
</protein>
<dbReference type="Gene3D" id="1.10.10.60">
    <property type="entry name" value="Homeodomain-like"/>
    <property type="match status" value="1"/>
</dbReference>
<evidence type="ECO:0000256" key="2">
    <source>
        <dbReference type="ARBA" id="ARBA00023163"/>
    </source>
</evidence>
<dbReference type="PANTHER" id="PTHR47506:SF1">
    <property type="entry name" value="HTH-TYPE TRANSCRIPTIONAL REGULATOR YJDC"/>
    <property type="match status" value="1"/>
</dbReference>
<evidence type="ECO:0000313" key="4">
    <source>
        <dbReference type="Proteomes" id="UP000199598"/>
    </source>
</evidence>
<dbReference type="Proteomes" id="UP000199598">
    <property type="component" value="Unassembled WGS sequence"/>
</dbReference>
<accession>A0A1I4B3T7</accession>
<name>A0A1I4B3T7_9HYPH</name>